<dbReference type="EMBL" id="LWDP01000021">
    <property type="protein sequence ID" value="ORD94427.1"/>
    <property type="molecule type" value="Genomic_DNA"/>
</dbReference>
<dbReference type="Proteomes" id="UP000192639">
    <property type="component" value="Unassembled WGS sequence"/>
</dbReference>
<proteinExistence type="predicted"/>
<protein>
    <submittedName>
        <fullName evidence="2">Uncharacterized protein</fullName>
    </submittedName>
</protein>
<feature type="coiled-coil region" evidence="1">
    <location>
        <begin position="22"/>
        <end position="49"/>
    </location>
</feature>
<keyword evidence="3" id="KW-1185">Reference proteome</keyword>
<reference evidence="2 3" key="1">
    <citation type="journal article" date="2017" name="Environ. Microbiol.">
        <title>Decay of the glycolytic pathway and adaptation to intranuclear parasitism within Enterocytozoonidae microsporidia.</title>
        <authorList>
            <person name="Wiredu Boakye D."/>
            <person name="Jaroenlak P."/>
            <person name="Prachumwat A."/>
            <person name="Williams T.A."/>
            <person name="Bateman K.S."/>
            <person name="Itsathitphaisarn O."/>
            <person name="Sritunyalucksana K."/>
            <person name="Paszkiewicz K.H."/>
            <person name="Moore K.A."/>
            <person name="Stentiford G.D."/>
            <person name="Williams B.A."/>
        </authorList>
    </citation>
    <scope>NUCLEOTIDE SEQUENCE [LARGE SCALE GENOMIC DNA]</scope>
    <source>
        <strain evidence="2 3">GB1</strain>
    </source>
</reference>
<dbReference type="VEuPathDB" id="MicrosporidiaDB:ECANGB1_755"/>
<evidence type="ECO:0000313" key="2">
    <source>
        <dbReference type="EMBL" id="ORD94427.1"/>
    </source>
</evidence>
<evidence type="ECO:0000256" key="1">
    <source>
        <dbReference type="SAM" id="Coils"/>
    </source>
</evidence>
<organism evidence="2 3">
    <name type="scientific">Enterospora canceri</name>
    <dbReference type="NCBI Taxonomy" id="1081671"/>
    <lineage>
        <taxon>Eukaryota</taxon>
        <taxon>Fungi</taxon>
        <taxon>Fungi incertae sedis</taxon>
        <taxon>Microsporidia</taxon>
        <taxon>Enterocytozoonidae</taxon>
        <taxon>Enterospora</taxon>
    </lineage>
</organism>
<sequence>MNKFFEELSKGRTRNEAMTIFRNEILKKKMAINNNKKSLEENSADLEELMMLYKISEMLNKMKL</sequence>
<gene>
    <name evidence="2" type="ORF">ECANGB1_755</name>
</gene>
<accession>A0A1Y1S8C0</accession>
<name>A0A1Y1S8C0_9MICR</name>
<keyword evidence="1" id="KW-0175">Coiled coil</keyword>
<dbReference type="AlphaFoldDB" id="A0A1Y1S8C0"/>
<evidence type="ECO:0000313" key="3">
    <source>
        <dbReference type="Proteomes" id="UP000192639"/>
    </source>
</evidence>
<comment type="caution">
    <text evidence="2">The sequence shown here is derived from an EMBL/GenBank/DDBJ whole genome shotgun (WGS) entry which is preliminary data.</text>
</comment>